<accession>A0A9Y2F9D6</accession>
<keyword evidence="6" id="KW-0378">Hydrolase</keyword>
<keyword evidence="4" id="KW-0479">Metal-binding</keyword>
<dbReference type="PANTHER" id="PTHR21666:SF289">
    <property type="entry name" value="L-ALA--D-GLU ENDOPEPTIDASE"/>
    <property type="match status" value="1"/>
</dbReference>
<dbReference type="GO" id="GO:0046872">
    <property type="term" value="F:metal ion binding"/>
    <property type="evidence" value="ECO:0007669"/>
    <property type="project" value="UniProtKB-KW"/>
</dbReference>
<evidence type="ECO:0000256" key="3">
    <source>
        <dbReference type="ARBA" id="ARBA00022670"/>
    </source>
</evidence>
<evidence type="ECO:0000256" key="5">
    <source>
        <dbReference type="ARBA" id="ARBA00022729"/>
    </source>
</evidence>
<evidence type="ECO:0000256" key="1">
    <source>
        <dbReference type="ARBA" id="ARBA00001947"/>
    </source>
</evidence>
<dbReference type="GO" id="GO:0030313">
    <property type="term" value="C:cell envelope"/>
    <property type="evidence" value="ECO:0007669"/>
    <property type="project" value="UniProtKB-SubCell"/>
</dbReference>
<keyword evidence="8" id="KW-0482">Metalloprotease</keyword>
<dbReference type="CDD" id="cd12797">
    <property type="entry name" value="M23_peptidase"/>
    <property type="match status" value="1"/>
</dbReference>
<evidence type="ECO:0000256" key="8">
    <source>
        <dbReference type="ARBA" id="ARBA00023049"/>
    </source>
</evidence>
<feature type="domain" description="Csd3-like second N-terminal" evidence="11">
    <location>
        <begin position="265"/>
        <end position="371"/>
    </location>
</feature>
<dbReference type="InterPro" id="IPR050570">
    <property type="entry name" value="Cell_wall_metabolism_enzyme"/>
</dbReference>
<dbReference type="KEGG" id="arue:QQX03_01945"/>
<evidence type="ECO:0000259" key="11">
    <source>
        <dbReference type="Pfam" id="PF19425"/>
    </source>
</evidence>
<feature type="compositionally biased region" description="Basic and acidic residues" evidence="9">
    <location>
        <begin position="1"/>
        <end position="12"/>
    </location>
</feature>
<gene>
    <name evidence="12" type="ORF">QQX03_01945</name>
</gene>
<evidence type="ECO:0000256" key="7">
    <source>
        <dbReference type="ARBA" id="ARBA00022833"/>
    </source>
</evidence>
<dbReference type="SUPFAM" id="SSF51261">
    <property type="entry name" value="Duplicated hybrid motif"/>
    <property type="match status" value="1"/>
</dbReference>
<dbReference type="Pfam" id="PF01551">
    <property type="entry name" value="Peptidase_M23"/>
    <property type="match status" value="1"/>
</dbReference>
<organism evidence="12 13">
    <name type="scientific">Altererythrobacter rubellus</name>
    <dbReference type="NCBI Taxonomy" id="2173831"/>
    <lineage>
        <taxon>Bacteria</taxon>
        <taxon>Pseudomonadati</taxon>
        <taxon>Pseudomonadota</taxon>
        <taxon>Alphaproteobacteria</taxon>
        <taxon>Sphingomonadales</taxon>
        <taxon>Erythrobacteraceae</taxon>
        <taxon>Altererythrobacter</taxon>
    </lineage>
</organism>
<dbReference type="GO" id="GO:0004222">
    <property type="term" value="F:metalloendopeptidase activity"/>
    <property type="evidence" value="ECO:0007669"/>
    <property type="project" value="TreeGrafter"/>
</dbReference>
<feature type="region of interest" description="Disordered" evidence="9">
    <location>
        <begin position="1"/>
        <end position="23"/>
    </location>
</feature>
<dbReference type="Proteomes" id="UP001231445">
    <property type="component" value="Chromosome"/>
</dbReference>
<evidence type="ECO:0000313" key="12">
    <source>
        <dbReference type="EMBL" id="WIW95891.1"/>
    </source>
</evidence>
<dbReference type="InterPro" id="IPR011055">
    <property type="entry name" value="Dup_hybrid_motif"/>
</dbReference>
<evidence type="ECO:0000256" key="2">
    <source>
        <dbReference type="ARBA" id="ARBA00004196"/>
    </source>
</evidence>
<name>A0A9Y2F9D6_9SPHN</name>
<comment type="cofactor">
    <cofactor evidence="1">
        <name>Zn(2+)</name>
        <dbReference type="ChEBI" id="CHEBI:29105"/>
    </cofactor>
</comment>
<evidence type="ECO:0000313" key="13">
    <source>
        <dbReference type="Proteomes" id="UP001231445"/>
    </source>
</evidence>
<sequence>MRDMGSGDDKPLGDPSLGAFDPEERMLDFGEAGSARASRKSSDNAKIVLKRVSGWRSRYEEWRDETSRKLERVDLAPDLAQNIGSGTWFRGLGTMLGLGAVALLLWPDFAPLEARPAMALDEVALDEFRSHMIMPLALGADSGRQMGAGPKVRALEAAPERPQIELVATLGRGDSFDRMLQRAGLSSADASRVQELIGGAIEMEELTAGTRFDIVLGRRVAEGTPRPLDELSFRAKFDLELRVENNDGRLSLRRNTIRVDDTPLRIRGTVGQSLYRSARAAGAPASAVQDFIKALDGQIDLNRSVRSTDEFDMIVAYRRAATGERQAGQVLYAGIERDGEPKTQLMRWGEDGIFYEASGVGEQRNGLIAPVPGRITSGFGMRRHPILGYRRMHSGIDFRARHGTPIVAVSDARVSAAGRMGGCGNGVRLDHGNGLSTRYCHMSRIAASRGQSVRRGQVIGYVGSTGLSTGPHLHYEMYRGGRAIDPRGVRFVRRAQLEGRELVDFRAALARLKEVEPGAALVDLEIRPEEVAEPEREIEKLDNPLQVS</sequence>
<evidence type="ECO:0000256" key="9">
    <source>
        <dbReference type="SAM" id="MobiDB-lite"/>
    </source>
</evidence>
<dbReference type="RefSeq" id="WP_285976203.1">
    <property type="nucleotide sequence ID" value="NZ_CP127221.1"/>
</dbReference>
<keyword evidence="13" id="KW-1185">Reference proteome</keyword>
<reference evidence="12 13" key="1">
    <citation type="submission" date="2023-06" db="EMBL/GenBank/DDBJ databases">
        <title>Altererythrobacter rubellus NBRC 112769 genome.</title>
        <authorList>
            <person name="Zhang K."/>
        </authorList>
    </citation>
    <scope>NUCLEOTIDE SEQUENCE [LARGE SCALE GENOMIC DNA]</scope>
    <source>
        <strain evidence="12 13">NBRC 112769</strain>
    </source>
</reference>
<dbReference type="PANTHER" id="PTHR21666">
    <property type="entry name" value="PEPTIDASE-RELATED"/>
    <property type="match status" value="1"/>
</dbReference>
<keyword evidence="5" id="KW-0732">Signal</keyword>
<dbReference type="InterPro" id="IPR045834">
    <property type="entry name" value="Csd3_N2"/>
</dbReference>
<comment type="subcellular location">
    <subcellularLocation>
        <location evidence="2">Cell envelope</location>
    </subcellularLocation>
</comment>
<dbReference type="Gene3D" id="3.10.450.350">
    <property type="match status" value="1"/>
</dbReference>
<protein>
    <submittedName>
        <fullName evidence="12">Peptidoglycan DD-metalloendopeptidase family protein</fullName>
    </submittedName>
</protein>
<evidence type="ECO:0000259" key="10">
    <source>
        <dbReference type="Pfam" id="PF01551"/>
    </source>
</evidence>
<feature type="domain" description="M23ase beta-sheet core" evidence="10">
    <location>
        <begin position="391"/>
        <end position="486"/>
    </location>
</feature>
<evidence type="ECO:0000256" key="4">
    <source>
        <dbReference type="ARBA" id="ARBA00022723"/>
    </source>
</evidence>
<proteinExistence type="predicted"/>
<evidence type="ECO:0000256" key="6">
    <source>
        <dbReference type="ARBA" id="ARBA00022801"/>
    </source>
</evidence>
<keyword evidence="3" id="KW-0645">Protease</keyword>
<dbReference type="AlphaFoldDB" id="A0A9Y2F9D6"/>
<dbReference type="Pfam" id="PF19425">
    <property type="entry name" value="Csd3_N2"/>
    <property type="match status" value="1"/>
</dbReference>
<keyword evidence="7" id="KW-0862">Zinc</keyword>
<dbReference type="GO" id="GO:0006508">
    <property type="term" value="P:proteolysis"/>
    <property type="evidence" value="ECO:0007669"/>
    <property type="project" value="UniProtKB-KW"/>
</dbReference>
<dbReference type="Gene3D" id="2.70.70.10">
    <property type="entry name" value="Glucose Permease (Domain IIA)"/>
    <property type="match status" value="1"/>
</dbReference>
<dbReference type="InterPro" id="IPR016047">
    <property type="entry name" value="M23ase_b-sheet_dom"/>
</dbReference>
<dbReference type="EMBL" id="CP127221">
    <property type="protein sequence ID" value="WIW95891.1"/>
    <property type="molecule type" value="Genomic_DNA"/>
</dbReference>